<dbReference type="OrthoDB" id="3820533at2"/>
<dbReference type="SMART" id="SM00065">
    <property type="entry name" value="GAF"/>
    <property type="match status" value="1"/>
</dbReference>
<dbReference type="EMBL" id="QZVT01000005">
    <property type="protein sequence ID" value="RJT79176.1"/>
    <property type="molecule type" value="Genomic_DNA"/>
</dbReference>
<dbReference type="InterPro" id="IPR003018">
    <property type="entry name" value="GAF"/>
</dbReference>
<comment type="caution">
    <text evidence="5">The sequence shown here is derived from an EMBL/GenBank/DDBJ whole genome shotgun (WGS) entry which is preliminary data.</text>
</comment>
<dbReference type="InterPro" id="IPR029016">
    <property type="entry name" value="GAF-like_dom_sf"/>
</dbReference>
<evidence type="ECO:0000256" key="2">
    <source>
        <dbReference type="ARBA" id="ARBA00023163"/>
    </source>
</evidence>
<dbReference type="Pfam" id="PF03861">
    <property type="entry name" value="ANTAR"/>
    <property type="match status" value="1"/>
</dbReference>
<name>A0A3A5MAS7_9MICC</name>
<proteinExistence type="predicted"/>
<keyword evidence="6" id="KW-1185">Reference proteome</keyword>
<keyword evidence="1" id="KW-0805">Transcription regulation</keyword>
<gene>
    <name evidence="5" type="ORF">D6T63_11200</name>
</gene>
<evidence type="ECO:0000313" key="6">
    <source>
        <dbReference type="Proteomes" id="UP000272560"/>
    </source>
</evidence>
<dbReference type="PROSITE" id="PS50921">
    <property type="entry name" value="ANTAR"/>
    <property type="match status" value="1"/>
</dbReference>
<evidence type="ECO:0000256" key="3">
    <source>
        <dbReference type="SAM" id="MobiDB-lite"/>
    </source>
</evidence>
<feature type="domain" description="ANTAR" evidence="4">
    <location>
        <begin position="197"/>
        <end position="258"/>
    </location>
</feature>
<evidence type="ECO:0000256" key="1">
    <source>
        <dbReference type="ARBA" id="ARBA00023015"/>
    </source>
</evidence>
<keyword evidence="2" id="KW-0804">Transcription</keyword>
<dbReference type="GO" id="GO:0003723">
    <property type="term" value="F:RNA binding"/>
    <property type="evidence" value="ECO:0007669"/>
    <property type="project" value="InterPro"/>
</dbReference>
<accession>A0A3A5MAS7</accession>
<dbReference type="InterPro" id="IPR036388">
    <property type="entry name" value="WH-like_DNA-bd_sf"/>
</dbReference>
<protein>
    <submittedName>
        <fullName evidence="5">ANTAR domain-containing protein</fullName>
    </submittedName>
</protein>
<dbReference type="Gene3D" id="3.30.450.40">
    <property type="match status" value="1"/>
</dbReference>
<dbReference type="AlphaFoldDB" id="A0A3A5MAS7"/>
<reference evidence="5 6" key="1">
    <citation type="submission" date="2018-09" db="EMBL/GenBank/DDBJ databases">
        <title>Novel species of Arthrobacter.</title>
        <authorList>
            <person name="Liu Q."/>
            <person name="Xin Y.-H."/>
        </authorList>
    </citation>
    <scope>NUCLEOTIDE SEQUENCE [LARGE SCALE GENOMIC DNA]</scope>
    <source>
        <strain evidence="5 6">Hz2</strain>
    </source>
</reference>
<evidence type="ECO:0000313" key="5">
    <source>
        <dbReference type="EMBL" id="RJT79176.1"/>
    </source>
</evidence>
<dbReference type="InterPro" id="IPR005561">
    <property type="entry name" value="ANTAR"/>
</dbReference>
<dbReference type="SUPFAM" id="SSF55781">
    <property type="entry name" value="GAF domain-like"/>
    <property type="match status" value="1"/>
</dbReference>
<dbReference type="Gene3D" id="1.10.10.10">
    <property type="entry name" value="Winged helix-like DNA-binding domain superfamily/Winged helix DNA-binding domain"/>
    <property type="match status" value="1"/>
</dbReference>
<evidence type="ECO:0000259" key="4">
    <source>
        <dbReference type="PROSITE" id="PS50921"/>
    </source>
</evidence>
<feature type="region of interest" description="Disordered" evidence="3">
    <location>
        <begin position="1"/>
        <end position="23"/>
    </location>
</feature>
<dbReference type="SMART" id="SM01012">
    <property type="entry name" value="ANTAR"/>
    <property type="match status" value="1"/>
</dbReference>
<dbReference type="Proteomes" id="UP000272560">
    <property type="component" value="Unassembled WGS sequence"/>
</dbReference>
<sequence>MSTPDKARSRPTTDQAANHGFPIAADDAGSVSVGAGSISDELQDLVLDSPDIAVFLKEISERAAAVFSAPGADIHCAVLLVRPRMQSTMTGSSPEAIAMDEIQTRYDDGPCLRAARYQEPCVVEDFWSDTRFGQYTTSILHTGIRSALGVPIQLDGAAAAALDLYSTRPGEFDSNSVQDALGLAGEASRALRTAVRIAHFSDAAKNLRLAMDSRATIQIATGIIMGQSRCSHDAAMTILRSASSSRNTKLSDIAASVLLSIGQEPPTAHFDY</sequence>
<organism evidence="5 6">
    <name type="scientific">Arthrobacter cheniae</name>
    <dbReference type="NCBI Taxonomy" id="1258888"/>
    <lineage>
        <taxon>Bacteria</taxon>
        <taxon>Bacillati</taxon>
        <taxon>Actinomycetota</taxon>
        <taxon>Actinomycetes</taxon>
        <taxon>Micrococcales</taxon>
        <taxon>Micrococcaceae</taxon>
        <taxon>Arthrobacter</taxon>
    </lineage>
</organism>
<dbReference type="Pfam" id="PF13185">
    <property type="entry name" value="GAF_2"/>
    <property type="match status" value="1"/>
</dbReference>